<dbReference type="InterPro" id="IPR013512">
    <property type="entry name" value="DXP_reductoisomerase_N"/>
</dbReference>
<dbReference type="PANTHER" id="PTHR30525">
    <property type="entry name" value="1-DEOXY-D-XYLULOSE 5-PHOSPHATE REDUCTOISOMERASE"/>
    <property type="match status" value="1"/>
</dbReference>
<accession>A0A7J7GC23</accession>
<reference evidence="4" key="1">
    <citation type="journal article" date="2020" name="Nat. Commun.">
        <title>Genome assembly of wild tea tree DASZ reveals pedigree and selection history of tea varieties.</title>
        <authorList>
            <person name="Zhang W."/>
            <person name="Zhang Y."/>
            <person name="Qiu H."/>
            <person name="Guo Y."/>
            <person name="Wan H."/>
            <person name="Zhang X."/>
            <person name="Scossa F."/>
            <person name="Alseekh S."/>
            <person name="Zhang Q."/>
            <person name="Wang P."/>
            <person name="Xu L."/>
            <person name="Schmidt M.H."/>
            <person name="Jia X."/>
            <person name="Li D."/>
            <person name="Zhu A."/>
            <person name="Guo F."/>
            <person name="Chen W."/>
            <person name="Ni D."/>
            <person name="Usadel B."/>
            <person name="Fernie A.R."/>
            <person name="Wen W."/>
        </authorList>
    </citation>
    <scope>NUCLEOTIDE SEQUENCE [LARGE SCALE GENOMIC DNA]</scope>
    <source>
        <strain evidence="4">cv. G240</strain>
    </source>
</reference>
<organism evidence="3 4">
    <name type="scientific">Camellia sinensis</name>
    <name type="common">Tea plant</name>
    <name type="synonym">Thea sinensis</name>
    <dbReference type="NCBI Taxonomy" id="4442"/>
    <lineage>
        <taxon>Eukaryota</taxon>
        <taxon>Viridiplantae</taxon>
        <taxon>Streptophyta</taxon>
        <taxon>Embryophyta</taxon>
        <taxon>Tracheophyta</taxon>
        <taxon>Spermatophyta</taxon>
        <taxon>Magnoliopsida</taxon>
        <taxon>eudicotyledons</taxon>
        <taxon>Gunneridae</taxon>
        <taxon>Pentapetalae</taxon>
        <taxon>asterids</taxon>
        <taxon>Ericales</taxon>
        <taxon>Theaceae</taxon>
        <taxon>Camellia</taxon>
    </lineage>
</organism>
<dbReference type="Proteomes" id="UP000593564">
    <property type="component" value="Unassembled WGS sequence"/>
</dbReference>
<comment type="caution">
    <text evidence="3">The sequence shown here is derived from an EMBL/GenBank/DDBJ whole genome shotgun (WGS) entry which is preliminary data.</text>
</comment>
<name>A0A7J7GC23_CAMSI</name>
<proteinExistence type="predicted"/>
<dbReference type="GO" id="GO:0051484">
    <property type="term" value="P:isopentenyl diphosphate biosynthetic process, methylerythritol 4-phosphate pathway involved in terpenoid biosynthetic process"/>
    <property type="evidence" value="ECO:0007669"/>
    <property type="project" value="TreeGrafter"/>
</dbReference>
<protein>
    <recommendedName>
        <fullName evidence="2">1-deoxy-D-xylulose 5-phosphate reductoisomerase N-terminal domain-containing protein</fullName>
    </recommendedName>
</protein>
<keyword evidence="4" id="KW-1185">Reference proteome</keyword>
<dbReference type="GO" id="GO:0030604">
    <property type="term" value="F:1-deoxy-D-xylulose-5-phosphate reductoisomerase activity"/>
    <property type="evidence" value="ECO:0007669"/>
    <property type="project" value="InterPro"/>
</dbReference>
<sequence>MKAIIAGVNQDDLIPQVFLQDELSALAKKAFNLLQPRWSDIVEYEGSEKAVLNRGAFRCAILFQTLDIVAENPEKFTILALATGSNVTLLADQCTHKKEEKSGTESKPSRLKSFKKLAMAFLIDSYHTNESLVDELKEALADVEDKLEFIASEQGAIELVSLTEAEMCQDKIGFDDVRKHTCK</sequence>
<dbReference type="PANTHER" id="PTHR30525:SF0">
    <property type="entry name" value="1-DEOXY-D-XYLULOSE 5-PHOSPHATE REDUCTOISOMERASE, CHLOROPLASTIC"/>
    <property type="match status" value="1"/>
</dbReference>
<dbReference type="EMBL" id="JACBKZ010000011">
    <property type="protein sequence ID" value="KAF5938319.1"/>
    <property type="molecule type" value="Genomic_DNA"/>
</dbReference>
<reference evidence="3 4" key="2">
    <citation type="submission" date="2020-07" db="EMBL/GenBank/DDBJ databases">
        <title>Genome assembly of wild tea tree DASZ reveals pedigree and selection history of tea varieties.</title>
        <authorList>
            <person name="Zhang W."/>
        </authorList>
    </citation>
    <scope>NUCLEOTIDE SEQUENCE [LARGE SCALE GENOMIC DNA]</scope>
    <source>
        <strain evidence="4">cv. G240</strain>
        <tissue evidence="3">Leaf</tissue>
    </source>
</reference>
<evidence type="ECO:0000313" key="3">
    <source>
        <dbReference type="EMBL" id="KAF5938319.1"/>
    </source>
</evidence>
<dbReference type="GO" id="GO:0030145">
    <property type="term" value="F:manganese ion binding"/>
    <property type="evidence" value="ECO:0007669"/>
    <property type="project" value="TreeGrafter"/>
</dbReference>
<gene>
    <name evidence="3" type="ORF">HYC85_022578</name>
</gene>
<keyword evidence="1" id="KW-0175">Coiled coil</keyword>
<dbReference type="Pfam" id="PF02670">
    <property type="entry name" value="DXP_reductoisom"/>
    <property type="match status" value="1"/>
</dbReference>
<evidence type="ECO:0000313" key="4">
    <source>
        <dbReference type="Proteomes" id="UP000593564"/>
    </source>
</evidence>
<dbReference type="GO" id="GO:0070402">
    <property type="term" value="F:NADPH binding"/>
    <property type="evidence" value="ECO:0007669"/>
    <property type="project" value="InterPro"/>
</dbReference>
<dbReference type="Gene3D" id="3.40.50.720">
    <property type="entry name" value="NAD(P)-binding Rossmann-like Domain"/>
    <property type="match status" value="1"/>
</dbReference>
<dbReference type="InterPro" id="IPR003821">
    <property type="entry name" value="DXP_reductoisomerase"/>
</dbReference>
<feature type="coiled-coil region" evidence="1">
    <location>
        <begin position="126"/>
        <end position="153"/>
    </location>
</feature>
<feature type="domain" description="1-deoxy-D-xylulose 5-phosphate reductoisomerase N-terminal" evidence="2">
    <location>
        <begin position="64"/>
        <end position="100"/>
    </location>
</feature>
<evidence type="ECO:0000256" key="1">
    <source>
        <dbReference type="SAM" id="Coils"/>
    </source>
</evidence>
<evidence type="ECO:0000259" key="2">
    <source>
        <dbReference type="Pfam" id="PF02670"/>
    </source>
</evidence>
<dbReference type="AlphaFoldDB" id="A0A7J7GC23"/>